<proteinExistence type="predicted"/>
<dbReference type="Proteomes" id="UP001295423">
    <property type="component" value="Unassembled WGS sequence"/>
</dbReference>
<protein>
    <submittedName>
        <fullName evidence="1">Uncharacterized protein</fullName>
    </submittedName>
</protein>
<reference evidence="1" key="1">
    <citation type="submission" date="2023-08" db="EMBL/GenBank/DDBJ databases">
        <authorList>
            <person name="Audoor S."/>
            <person name="Bilcke G."/>
        </authorList>
    </citation>
    <scope>NUCLEOTIDE SEQUENCE</scope>
</reference>
<comment type="caution">
    <text evidence="1">The sequence shown here is derived from an EMBL/GenBank/DDBJ whole genome shotgun (WGS) entry which is preliminary data.</text>
</comment>
<gene>
    <name evidence="1" type="ORF">CYCCA115_LOCUS17438</name>
</gene>
<name>A0AAD2G066_9STRA</name>
<organism evidence="1 2">
    <name type="scientific">Cylindrotheca closterium</name>
    <dbReference type="NCBI Taxonomy" id="2856"/>
    <lineage>
        <taxon>Eukaryota</taxon>
        <taxon>Sar</taxon>
        <taxon>Stramenopiles</taxon>
        <taxon>Ochrophyta</taxon>
        <taxon>Bacillariophyta</taxon>
        <taxon>Bacillariophyceae</taxon>
        <taxon>Bacillariophycidae</taxon>
        <taxon>Bacillariales</taxon>
        <taxon>Bacillariaceae</taxon>
        <taxon>Cylindrotheca</taxon>
    </lineage>
</organism>
<evidence type="ECO:0000313" key="2">
    <source>
        <dbReference type="Proteomes" id="UP001295423"/>
    </source>
</evidence>
<dbReference type="AlphaFoldDB" id="A0AAD2G066"/>
<sequence length="102" mass="11749">MVKNSFDAYWEASQEGRDEIVRGIVNQFPPDVTIRTRKFLKAKKDGIDNEEQETSEGFPCAEDIIFWYKNGSYPKTRGTLKFEETILLTLSALQNTGRENLL</sequence>
<keyword evidence="2" id="KW-1185">Reference proteome</keyword>
<accession>A0AAD2G066</accession>
<evidence type="ECO:0000313" key="1">
    <source>
        <dbReference type="EMBL" id="CAJ1958960.1"/>
    </source>
</evidence>
<dbReference type="EMBL" id="CAKOGP040001980">
    <property type="protein sequence ID" value="CAJ1958960.1"/>
    <property type="molecule type" value="Genomic_DNA"/>
</dbReference>